<evidence type="ECO:0000256" key="5">
    <source>
        <dbReference type="ARBA" id="ARBA00023284"/>
    </source>
</evidence>
<protein>
    <submittedName>
        <fullName evidence="8">TlpA family protein disulfide reductase</fullName>
    </submittedName>
</protein>
<dbReference type="PANTHER" id="PTHR42852">
    <property type="entry name" value="THIOL:DISULFIDE INTERCHANGE PROTEIN DSBE"/>
    <property type="match status" value="1"/>
</dbReference>
<dbReference type="RefSeq" id="WP_213171046.1">
    <property type="nucleotide sequence ID" value="NZ_CP070496.1"/>
</dbReference>
<proteinExistence type="predicted"/>
<dbReference type="EMBL" id="CP070496">
    <property type="protein sequence ID" value="QSB05045.1"/>
    <property type="molecule type" value="Genomic_DNA"/>
</dbReference>
<dbReference type="InterPro" id="IPR036249">
    <property type="entry name" value="Thioredoxin-like_sf"/>
</dbReference>
<dbReference type="KEGG" id="nav:JQS30_14985"/>
<dbReference type="InterPro" id="IPR000866">
    <property type="entry name" value="AhpC/TSA"/>
</dbReference>
<dbReference type="Pfam" id="PF00578">
    <property type="entry name" value="AhpC-TSA"/>
    <property type="match status" value="1"/>
</dbReference>
<dbReference type="Gene3D" id="3.40.30.10">
    <property type="entry name" value="Glutaredoxin"/>
    <property type="match status" value="1"/>
</dbReference>
<keyword evidence="2" id="KW-0201">Cytochrome c-type biogenesis</keyword>
<feature type="chain" id="PRO_5034411220" evidence="6">
    <location>
        <begin position="25"/>
        <end position="199"/>
    </location>
</feature>
<keyword evidence="5" id="KW-0676">Redox-active center</keyword>
<evidence type="ECO:0000256" key="4">
    <source>
        <dbReference type="ARBA" id="ARBA00023157"/>
    </source>
</evidence>
<name>A0A895XPM1_9ACTN</name>
<keyword evidence="4" id="KW-1015">Disulfide bond</keyword>
<dbReference type="AlphaFoldDB" id="A0A895XPM1"/>
<dbReference type="InterPro" id="IPR006311">
    <property type="entry name" value="TAT_signal"/>
</dbReference>
<evidence type="ECO:0000313" key="8">
    <source>
        <dbReference type="EMBL" id="QSB05045.1"/>
    </source>
</evidence>
<evidence type="ECO:0000256" key="3">
    <source>
        <dbReference type="ARBA" id="ARBA00022968"/>
    </source>
</evidence>
<feature type="signal peptide" evidence="6">
    <location>
        <begin position="1"/>
        <end position="24"/>
    </location>
</feature>
<dbReference type="InterPro" id="IPR017937">
    <property type="entry name" value="Thioredoxin_CS"/>
</dbReference>
<sequence>MFPRRRFLAVSAAAPLAAVLSACAATSNEPSVNPARDVNKNRYVTGDGSTIRYTDIDDRPHAPHLSGTTLQGDEVTTQDWAGEVIVLNFWAQWCAPCREEAPDLVEAAEHYETGVQFLGINVMDTNSKAQAFEKRHGKPYPSIEDPPGRLVHKFLDVGVSPNTFPTTLIIDREGRVASVWRQPITSDVLISEIDAELER</sequence>
<dbReference type="Proteomes" id="UP000662939">
    <property type="component" value="Chromosome"/>
</dbReference>
<dbReference type="PROSITE" id="PS51352">
    <property type="entry name" value="THIOREDOXIN_2"/>
    <property type="match status" value="1"/>
</dbReference>
<evidence type="ECO:0000256" key="2">
    <source>
        <dbReference type="ARBA" id="ARBA00022748"/>
    </source>
</evidence>
<dbReference type="PROSITE" id="PS51257">
    <property type="entry name" value="PROKAR_LIPOPROTEIN"/>
    <property type="match status" value="1"/>
</dbReference>
<evidence type="ECO:0000259" key="7">
    <source>
        <dbReference type="PROSITE" id="PS51352"/>
    </source>
</evidence>
<evidence type="ECO:0000313" key="9">
    <source>
        <dbReference type="Proteomes" id="UP000662939"/>
    </source>
</evidence>
<dbReference type="SUPFAM" id="SSF52833">
    <property type="entry name" value="Thioredoxin-like"/>
    <property type="match status" value="1"/>
</dbReference>
<dbReference type="InterPro" id="IPR013766">
    <property type="entry name" value="Thioredoxin_domain"/>
</dbReference>
<keyword evidence="9" id="KW-1185">Reference proteome</keyword>
<dbReference type="CDD" id="cd02966">
    <property type="entry name" value="TlpA_like_family"/>
    <property type="match status" value="1"/>
</dbReference>
<organism evidence="8 9">
    <name type="scientific">Natronoglycomyces albus</name>
    <dbReference type="NCBI Taxonomy" id="2811108"/>
    <lineage>
        <taxon>Bacteria</taxon>
        <taxon>Bacillati</taxon>
        <taxon>Actinomycetota</taxon>
        <taxon>Actinomycetes</taxon>
        <taxon>Glycomycetales</taxon>
        <taxon>Glycomycetaceae</taxon>
        <taxon>Natronoglycomyces</taxon>
    </lineage>
</organism>
<dbReference type="GO" id="GO:0030313">
    <property type="term" value="C:cell envelope"/>
    <property type="evidence" value="ECO:0007669"/>
    <property type="project" value="UniProtKB-SubCell"/>
</dbReference>
<evidence type="ECO:0000256" key="1">
    <source>
        <dbReference type="ARBA" id="ARBA00004196"/>
    </source>
</evidence>
<dbReference type="InterPro" id="IPR050553">
    <property type="entry name" value="Thioredoxin_ResA/DsbE_sf"/>
</dbReference>
<accession>A0A895XPM1</accession>
<dbReference type="PROSITE" id="PS00194">
    <property type="entry name" value="THIOREDOXIN_1"/>
    <property type="match status" value="1"/>
</dbReference>
<keyword evidence="3" id="KW-0812">Transmembrane</keyword>
<dbReference type="GO" id="GO:0016491">
    <property type="term" value="F:oxidoreductase activity"/>
    <property type="evidence" value="ECO:0007669"/>
    <property type="project" value="InterPro"/>
</dbReference>
<dbReference type="PROSITE" id="PS51318">
    <property type="entry name" value="TAT"/>
    <property type="match status" value="1"/>
</dbReference>
<gene>
    <name evidence="8" type="ORF">JQS30_14985</name>
</gene>
<dbReference type="GO" id="GO:0017004">
    <property type="term" value="P:cytochrome complex assembly"/>
    <property type="evidence" value="ECO:0007669"/>
    <property type="project" value="UniProtKB-KW"/>
</dbReference>
<feature type="domain" description="Thioredoxin" evidence="7">
    <location>
        <begin position="56"/>
        <end position="198"/>
    </location>
</feature>
<evidence type="ECO:0000256" key="6">
    <source>
        <dbReference type="SAM" id="SignalP"/>
    </source>
</evidence>
<reference evidence="8" key="1">
    <citation type="submission" date="2021-02" db="EMBL/GenBank/DDBJ databases">
        <title>Natronoglycomyces albus gen. nov., sp. nov, a haloalkaliphilic actinobacterium from a soda solonchak soil.</title>
        <authorList>
            <person name="Sorokin D.Y."/>
            <person name="Khijniak T.V."/>
            <person name="Zakharycheva A.P."/>
            <person name="Boueva O.V."/>
            <person name="Ariskina E.V."/>
            <person name="Hahnke R.L."/>
            <person name="Bunk B."/>
            <person name="Sproer C."/>
            <person name="Schumann P."/>
            <person name="Evtushenko L.I."/>
            <person name="Kublanov I.V."/>
        </authorList>
    </citation>
    <scope>NUCLEOTIDE SEQUENCE</scope>
    <source>
        <strain evidence="8">DSM 106290</strain>
    </source>
</reference>
<dbReference type="PANTHER" id="PTHR42852:SF6">
    <property type="entry name" value="THIOL:DISULFIDE INTERCHANGE PROTEIN DSBE"/>
    <property type="match status" value="1"/>
</dbReference>
<comment type="subcellular location">
    <subcellularLocation>
        <location evidence="1">Cell envelope</location>
    </subcellularLocation>
</comment>
<dbReference type="GO" id="GO:0016209">
    <property type="term" value="F:antioxidant activity"/>
    <property type="evidence" value="ECO:0007669"/>
    <property type="project" value="InterPro"/>
</dbReference>
<keyword evidence="3" id="KW-0735">Signal-anchor</keyword>
<keyword evidence="6" id="KW-0732">Signal</keyword>